<reference evidence="1 2" key="1">
    <citation type="submission" date="2024-08" db="EMBL/GenBank/DDBJ databases">
        <title>Genome mining of Saccharopolyspora cebuensis PGLac3 from Nigerian medicinal plant.</title>
        <authorList>
            <person name="Ezeobiora C.E."/>
            <person name="Igbokwe N.H."/>
            <person name="Amin D.H."/>
            <person name="Mendie U.E."/>
        </authorList>
    </citation>
    <scope>NUCLEOTIDE SEQUENCE [LARGE SCALE GENOMIC DNA]</scope>
    <source>
        <strain evidence="1 2">PGLac3</strain>
    </source>
</reference>
<organism evidence="1 2">
    <name type="scientific">Saccharopolyspora cebuensis</name>
    <dbReference type="NCBI Taxonomy" id="418759"/>
    <lineage>
        <taxon>Bacteria</taxon>
        <taxon>Bacillati</taxon>
        <taxon>Actinomycetota</taxon>
        <taxon>Actinomycetes</taxon>
        <taxon>Pseudonocardiales</taxon>
        <taxon>Pseudonocardiaceae</taxon>
        <taxon>Saccharopolyspora</taxon>
    </lineage>
</organism>
<accession>A0ABV4CMA1</accession>
<name>A0ABV4CMA1_9PSEU</name>
<evidence type="ECO:0000313" key="2">
    <source>
        <dbReference type="Proteomes" id="UP001564626"/>
    </source>
</evidence>
<dbReference type="RefSeq" id="WP_345358882.1">
    <property type="nucleotide sequence ID" value="NZ_BAABII010000004.1"/>
</dbReference>
<sequence>MTPADYTTWFSGDLPVDPPQLPDRSHWAEPTRDLLTQLVHHLEEM</sequence>
<dbReference type="EMBL" id="JBGEHV010000039">
    <property type="protein sequence ID" value="MEY8041603.1"/>
    <property type="molecule type" value="Genomic_DNA"/>
</dbReference>
<comment type="caution">
    <text evidence="1">The sequence shown here is derived from an EMBL/GenBank/DDBJ whole genome shotgun (WGS) entry which is preliminary data.</text>
</comment>
<keyword evidence="2" id="KW-1185">Reference proteome</keyword>
<dbReference type="Proteomes" id="UP001564626">
    <property type="component" value="Unassembled WGS sequence"/>
</dbReference>
<gene>
    <name evidence="1" type="ORF">AB8O55_19525</name>
</gene>
<proteinExistence type="predicted"/>
<evidence type="ECO:0000313" key="1">
    <source>
        <dbReference type="EMBL" id="MEY8041603.1"/>
    </source>
</evidence>
<protein>
    <submittedName>
        <fullName evidence="1">Uncharacterized protein</fullName>
    </submittedName>
</protein>